<protein>
    <submittedName>
        <fullName evidence="1">Uncharacterized protein</fullName>
    </submittedName>
</protein>
<dbReference type="AlphaFoldDB" id="A0AAU4K1D5"/>
<keyword evidence="2" id="KW-1185">Reference proteome</keyword>
<gene>
    <name evidence="1" type="ORF">OG579_19150</name>
</gene>
<proteinExistence type="predicted"/>
<name>A0AAU4K1D5_9NOCA</name>
<dbReference type="KEGG" id="whr:OG579_19150"/>
<dbReference type="Proteomes" id="UP001432128">
    <property type="component" value="Chromosome"/>
</dbReference>
<dbReference type="RefSeq" id="WP_328857237.1">
    <property type="nucleotide sequence ID" value="NZ_CP108021.1"/>
</dbReference>
<evidence type="ECO:0000313" key="1">
    <source>
        <dbReference type="EMBL" id="WUM19786.1"/>
    </source>
</evidence>
<reference evidence="1 2" key="1">
    <citation type="submission" date="2022-10" db="EMBL/GenBank/DDBJ databases">
        <title>The complete genomes of actinobacterial strains from the NBC collection.</title>
        <authorList>
            <person name="Joergensen T.S."/>
            <person name="Alvarez Arevalo M."/>
            <person name="Sterndorff E.B."/>
            <person name="Faurdal D."/>
            <person name="Vuksanovic O."/>
            <person name="Mourched A.-S."/>
            <person name="Charusanti P."/>
            <person name="Shaw S."/>
            <person name="Blin K."/>
            <person name="Weber T."/>
        </authorList>
    </citation>
    <scope>NUCLEOTIDE SEQUENCE [LARGE SCALE GENOMIC DNA]</scope>
    <source>
        <strain evidence="1 2">NBC_00319</strain>
    </source>
</reference>
<organism evidence="1 2">
    <name type="scientific">Williamsia herbipolensis</name>
    <dbReference type="NCBI Taxonomy" id="1603258"/>
    <lineage>
        <taxon>Bacteria</taxon>
        <taxon>Bacillati</taxon>
        <taxon>Actinomycetota</taxon>
        <taxon>Actinomycetes</taxon>
        <taxon>Mycobacteriales</taxon>
        <taxon>Nocardiaceae</taxon>
        <taxon>Williamsia</taxon>
    </lineage>
</organism>
<evidence type="ECO:0000313" key="2">
    <source>
        <dbReference type="Proteomes" id="UP001432128"/>
    </source>
</evidence>
<sequence length="161" mass="17918">MTVSATQTTDQPLYVLTRPRFGSRITEAKDPHGQVLVSVRAHRFRCVVQTHWTVHSANGTKLFSISERFRDALWRRTIGVASRLDGDAFILAIPGMALSFFKGPVQMTIRDGRRNKAGVVTFSPGLFKPREDFSIYLGDAPFPLDNPELTAGILAAMQRTV</sequence>
<dbReference type="EMBL" id="CP108021">
    <property type="protein sequence ID" value="WUM19786.1"/>
    <property type="molecule type" value="Genomic_DNA"/>
</dbReference>
<accession>A0AAU4K1D5</accession>